<feature type="compositionally biased region" description="Low complexity" evidence="2">
    <location>
        <begin position="123"/>
        <end position="132"/>
    </location>
</feature>
<reference evidence="3" key="1">
    <citation type="submission" date="2023-06" db="EMBL/GenBank/DDBJ databases">
        <title>Egi l300058.</title>
        <authorList>
            <person name="Gao L."/>
            <person name="Fang B.-Z."/>
            <person name="Li W.-J."/>
        </authorList>
    </citation>
    <scope>NUCLEOTIDE SEQUENCE</scope>
    <source>
        <strain evidence="3">EGI L300058</strain>
    </source>
</reference>
<evidence type="ECO:0000313" key="3">
    <source>
        <dbReference type="EMBL" id="MDN4480056.1"/>
    </source>
</evidence>
<dbReference type="Pfam" id="PF04977">
    <property type="entry name" value="DivIC"/>
    <property type="match status" value="1"/>
</dbReference>
<dbReference type="InterPro" id="IPR007060">
    <property type="entry name" value="FtsL/DivIC"/>
</dbReference>
<feature type="coiled-coil region" evidence="1">
    <location>
        <begin position="27"/>
        <end position="54"/>
    </location>
</feature>
<evidence type="ECO:0000313" key="4">
    <source>
        <dbReference type="Proteomes" id="UP001172708"/>
    </source>
</evidence>
<feature type="region of interest" description="Disordered" evidence="2">
    <location>
        <begin position="120"/>
        <end position="168"/>
    </location>
</feature>
<accession>A0ABT8GF46</accession>
<sequence length="168" mass="17590">MLTWRTAVILLVVALAIAVVAPTVRAYMDQQANLSELRVEAEAARAEVDALNAEVARWDDPAFIVAQARERLAYVFPGETPYRVIDAESVDGPAEGSPAAERAPEVAAGAPWYDKLWDSFEVAGGEDPTADAGAGGGADGAGETGQPDDATDEEPAESEQLTDVDFGG</sequence>
<dbReference type="Proteomes" id="UP001172708">
    <property type="component" value="Unassembled WGS sequence"/>
</dbReference>
<keyword evidence="1" id="KW-0175">Coiled coil</keyword>
<feature type="compositionally biased region" description="Gly residues" evidence="2">
    <location>
        <begin position="133"/>
        <end position="143"/>
    </location>
</feature>
<organism evidence="3 4">
    <name type="scientific">Demequina muriae</name>
    <dbReference type="NCBI Taxonomy" id="3051664"/>
    <lineage>
        <taxon>Bacteria</taxon>
        <taxon>Bacillati</taxon>
        <taxon>Actinomycetota</taxon>
        <taxon>Actinomycetes</taxon>
        <taxon>Micrococcales</taxon>
        <taxon>Demequinaceae</taxon>
        <taxon>Demequina</taxon>
    </lineage>
</organism>
<proteinExistence type="predicted"/>
<evidence type="ECO:0000256" key="2">
    <source>
        <dbReference type="SAM" id="MobiDB-lite"/>
    </source>
</evidence>
<comment type="caution">
    <text evidence="3">The sequence shown here is derived from an EMBL/GenBank/DDBJ whole genome shotgun (WGS) entry which is preliminary data.</text>
</comment>
<dbReference type="EMBL" id="JAUHQA010000001">
    <property type="protein sequence ID" value="MDN4480056.1"/>
    <property type="molecule type" value="Genomic_DNA"/>
</dbReference>
<dbReference type="RefSeq" id="WP_301141332.1">
    <property type="nucleotide sequence ID" value="NZ_JAUHQA010000001.1"/>
</dbReference>
<name>A0ABT8GF46_9MICO</name>
<evidence type="ECO:0000256" key="1">
    <source>
        <dbReference type="SAM" id="Coils"/>
    </source>
</evidence>
<keyword evidence="4" id="KW-1185">Reference proteome</keyword>
<feature type="compositionally biased region" description="Acidic residues" evidence="2">
    <location>
        <begin position="149"/>
        <end position="162"/>
    </location>
</feature>
<protein>
    <submittedName>
        <fullName evidence="3">Septum formation initiator family protein</fullName>
    </submittedName>
</protein>
<gene>
    <name evidence="3" type="ORF">QQX02_03845</name>
</gene>